<dbReference type="AlphaFoldDB" id="A0A1E4R6V0"/>
<proteinExistence type="predicted"/>
<evidence type="ECO:0000313" key="1">
    <source>
        <dbReference type="EMBL" id="ODV56196.1"/>
    </source>
</evidence>
<protein>
    <submittedName>
        <fullName evidence="1">Uncharacterized protein</fullName>
    </submittedName>
</protein>
<dbReference type="OrthoDB" id="2626141at2"/>
<comment type="caution">
    <text evidence="1">The sequence shown here is derived from an EMBL/GenBank/DDBJ whole genome shotgun (WGS) entry which is preliminary data.</text>
</comment>
<organism evidence="1 2">
    <name type="scientific">Lysinibacillus fusiformis</name>
    <dbReference type="NCBI Taxonomy" id="28031"/>
    <lineage>
        <taxon>Bacteria</taxon>
        <taxon>Bacillati</taxon>
        <taxon>Bacillota</taxon>
        <taxon>Bacilli</taxon>
        <taxon>Bacillales</taxon>
        <taxon>Bacillaceae</taxon>
        <taxon>Lysinibacillus</taxon>
    </lineage>
</organism>
<name>A0A1E4R6V0_9BACI</name>
<reference evidence="1 2" key="1">
    <citation type="submission" date="2016-09" db="EMBL/GenBank/DDBJ databases">
        <title>Draft genome sequence of the soil isolate, Lysinibacillus fusiformis M5, a potential hypoxanthine producer.</title>
        <authorList>
            <person name="Gallegos-Monterrosa R."/>
            <person name="Maroti G."/>
            <person name="Balint B."/>
            <person name="Kovacs A.T."/>
        </authorList>
    </citation>
    <scope>NUCLEOTIDE SEQUENCE [LARGE SCALE GENOMIC DNA]</scope>
    <source>
        <strain evidence="1 2">M5</strain>
    </source>
</reference>
<dbReference type="Proteomes" id="UP000094784">
    <property type="component" value="Unassembled WGS sequence"/>
</dbReference>
<dbReference type="EMBL" id="MECQ01000001">
    <property type="protein sequence ID" value="ODV56196.1"/>
    <property type="molecule type" value="Genomic_DNA"/>
</dbReference>
<gene>
    <name evidence="1" type="ORF">BG258_09950</name>
</gene>
<sequence>MNTLQLFYKIYQNHKDIKSVDYINWALTMLEDNCSSFSLNILSSLSEPLNIFEVEDYFRRALSEMELQEPSYEECARYNILQLYEKLLQDKKNVFEIVYDINLVIRDIDYPEDLKEWFIISDMVDEFQYGGNDFNLTKEEVITAIMDEAKNQLKNNKKS</sequence>
<accession>A0A1E4R6V0</accession>
<evidence type="ECO:0000313" key="2">
    <source>
        <dbReference type="Proteomes" id="UP000094784"/>
    </source>
</evidence>
<dbReference type="RefSeq" id="WP_069481202.1">
    <property type="nucleotide sequence ID" value="NZ_KV766182.1"/>
</dbReference>